<dbReference type="EMBL" id="BAABME010022915">
    <property type="protein sequence ID" value="GAA0166894.1"/>
    <property type="molecule type" value="Genomic_DNA"/>
</dbReference>
<dbReference type="Pfam" id="PF13976">
    <property type="entry name" value="gag_pre-integrs"/>
    <property type="match status" value="1"/>
</dbReference>
<dbReference type="Gene3D" id="3.30.420.10">
    <property type="entry name" value="Ribonuclease H-like superfamily/Ribonuclease H"/>
    <property type="match status" value="1"/>
</dbReference>
<dbReference type="InterPro" id="IPR025724">
    <property type="entry name" value="GAG-pre-integrase_dom"/>
</dbReference>
<sequence length="616" mass="69263">MEFKGGFAKDLEIDFRWHLCASSKQRCFVCESTMHLANSCPHRSSNPQANYTVPRYIDSSQGSVPDTGASHHIAPDLASFNTSEPYNGSDRLQVASGKLLNIAHIGTSVLNSSSRSLALNNILHVPHSKKHLLSVQKFCLDNNVYFEFFPFHFVIKDQVSHRPLLSGTSNHGLYQFHPRSSPSSGCVSLSSRVTMPVWHHRLGHPNDRTMRRISDSFCLGSKFNSSLSSTSCPMGKLSKIHLPLSNKRSTMPLELIFSDLWGPAPTLSNGYRYFVIFVDDFCRFVWFYPLVYKSDALDVFKSFQVLVERQFETKIKSVQTDWGGEYRSCNKYFQTVGIHHRVSCPHTHEQMGRVERRHRHIIDTGLTLLSHAKLDMSYWYYAFETSVYLINRLPTPVNQDLSAFELLFHRFPDYSFLRSFGCLCFPYLRPYNAHKCTFHYVPCIFLGYSPSHNGYRCLDLKSKRLYVVKFVKFFELDFPCKNSDSSSDTSISGSNLTSSCLPYVSTSLMANHDTLALPRLPLSQAPHIRQPTPRVAPPPNSTSPIAPPLSATHTPHINHAVNCPTPSFPASPSSFPASQPSSPSPSPLPTTSTNSPTRQPSPSPPPNIPQPPAFIP</sequence>
<dbReference type="InterPro" id="IPR039537">
    <property type="entry name" value="Retrotran_Ty1/copia-like"/>
</dbReference>
<dbReference type="Pfam" id="PF22936">
    <property type="entry name" value="Pol_BBD"/>
    <property type="match status" value="1"/>
</dbReference>
<feature type="compositionally biased region" description="Pro residues" evidence="2">
    <location>
        <begin position="534"/>
        <end position="547"/>
    </location>
</feature>
<name>A0AAV3QS22_LITER</name>
<keyword evidence="5" id="KW-1185">Reference proteome</keyword>
<dbReference type="Pfam" id="PF25597">
    <property type="entry name" value="SH3_retrovirus"/>
    <property type="match status" value="1"/>
</dbReference>
<dbReference type="PANTHER" id="PTHR42648">
    <property type="entry name" value="TRANSPOSASE, PUTATIVE-RELATED"/>
    <property type="match status" value="1"/>
</dbReference>
<gene>
    <name evidence="4" type="ORF">LIER_40268</name>
</gene>
<dbReference type="InterPro" id="IPR057670">
    <property type="entry name" value="SH3_retrovirus"/>
</dbReference>
<dbReference type="PROSITE" id="PS50994">
    <property type="entry name" value="INTEGRASE"/>
    <property type="match status" value="1"/>
</dbReference>
<organism evidence="4 5">
    <name type="scientific">Lithospermum erythrorhizon</name>
    <name type="common">Purple gromwell</name>
    <name type="synonym">Lithospermum officinale var. erythrorhizon</name>
    <dbReference type="NCBI Taxonomy" id="34254"/>
    <lineage>
        <taxon>Eukaryota</taxon>
        <taxon>Viridiplantae</taxon>
        <taxon>Streptophyta</taxon>
        <taxon>Embryophyta</taxon>
        <taxon>Tracheophyta</taxon>
        <taxon>Spermatophyta</taxon>
        <taxon>Magnoliopsida</taxon>
        <taxon>eudicotyledons</taxon>
        <taxon>Gunneridae</taxon>
        <taxon>Pentapetalae</taxon>
        <taxon>asterids</taxon>
        <taxon>lamiids</taxon>
        <taxon>Boraginales</taxon>
        <taxon>Boraginaceae</taxon>
        <taxon>Boraginoideae</taxon>
        <taxon>Lithospermeae</taxon>
        <taxon>Lithospermum</taxon>
    </lineage>
</organism>
<dbReference type="GO" id="GO:0008233">
    <property type="term" value="F:peptidase activity"/>
    <property type="evidence" value="ECO:0007669"/>
    <property type="project" value="UniProtKB-KW"/>
</dbReference>
<reference evidence="4 5" key="1">
    <citation type="submission" date="2024-01" db="EMBL/GenBank/DDBJ databases">
        <title>The complete chloroplast genome sequence of Lithospermum erythrorhizon: insights into the phylogenetic relationship among Boraginaceae species and the maternal lineages of purple gromwells.</title>
        <authorList>
            <person name="Okada T."/>
            <person name="Watanabe K."/>
        </authorList>
    </citation>
    <scope>NUCLEOTIDE SEQUENCE [LARGE SCALE GENOMIC DNA]</scope>
</reference>
<evidence type="ECO:0000256" key="1">
    <source>
        <dbReference type="ARBA" id="ARBA00022670"/>
    </source>
</evidence>
<dbReference type="GO" id="GO:0015074">
    <property type="term" value="P:DNA integration"/>
    <property type="evidence" value="ECO:0007669"/>
    <property type="project" value="InterPro"/>
</dbReference>
<dbReference type="InterPro" id="IPR036397">
    <property type="entry name" value="RNaseH_sf"/>
</dbReference>
<dbReference type="AlphaFoldDB" id="A0AAV3QS22"/>
<proteinExistence type="predicted"/>
<feature type="compositionally biased region" description="Pro residues" evidence="2">
    <location>
        <begin position="599"/>
        <end position="616"/>
    </location>
</feature>
<feature type="compositionally biased region" description="Low complexity" evidence="2">
    <location>
        <begin position="589"/>
        <end position="598"/>
    </location>
</feature>
<feature type="compositionally biased region" description="Low complexity" evidence="2">
    <location>
        <begin position="564"/>
        <end position="581"/>
    </location>
</feature>
<evidence type="ECO:0000256" key="2">
    <source>
        <dbReference type="SAM" id="MobiDB-lite"/>
    </source>
</evidence>
<dbReference type="GO" id="GO:0006508">
    <property type="term" value="P:proteolysis"/>
    <property type="evidence" value="ECO:0007669"/>
    <property type="project" value="UniProtKB-KW"/>
</dbReference>
<dbReference type="Proteomes" id="UP001454036">
    <property type="component" value="Unassembled WGS sequence"/>
</dbReference>
<comment type="caution">
    <text evidence="4">The sequence shown here is derived from an EMBL/GenBank/DDBJ whole genome shotgun (WGS) entry which is preliminary data.</text>
</comment>
<feature type="domain" description="Integrase catalytic" evidence="3">
    <location>
        <begin position="248"/>
        <end position="411"/>
    </location>
</feature>
<dbReference type="GO" id="GO:0003676">
    <property type="term" value="F:nucleic acid binding"/>
    <property type="evidence" value="ECO:0007669"/>
    <property type="project" value="InterPro"/>
</dbReference>
<dbReference type="SUPFAM" id="SSF53098">
    <property type="entry name" value="Ribonuclease H-like"/>
    <property type="match status" value="1"/>
</dbReference>
<keyword evidence="1" id="KW-0378">Hydrolase</keyword>
<evidence type="ECO:0000313" key="4">
    <source>
        <dbReference type="EMBL" id="GAA0166894.1"/>
    </source>
</evidence>
<dbReference type="InterPro" id="IPR001584">
    <property type="entry name" value="Integrase_cat-core"/>
</dbReference>
<dbReference type="PANTHER" id="PTHR42648:SF26">
    <property type="entry name" value="INTEGRASE CATALYTIC DOMAIN-CONTAINING PROTEIN"/>
    <property type="match status" value="1"/>
</dbReference>
<dbReference type="InterPro" id="IPR054722">
    <property type="entry name" value="PolX-like_BBD"/>
</dbReference>
<protein>
    <recommendedName>
        <fullName evidence="3">Integrase catalytic domain-containing protein</fullName>
    </recommendedName>
</protein>
<evidence type="ECO:0000313" key="5">
    <source>
        <dbReference type="Proteomes" id="UP001454036"/>
    </source>
</evidence>
<dbReference type="InterPro" id="IPR012337">
    <property type="entry name" value="RNaseH-like_sf"/>
</dbReference>
<feature type="region of interest" description="Disordered" evidence="2">
    <location>
        <begin position="527"/>
        <end position="616"/>
    </location>
</feature>
<accession>A0AAV3QS22</accession>
<evidence type="ECO:0000259" key="3">
    <source>
        <dbReference type="PROSITE" id="PS50994"/>
    </source>
</evidence>
<keyword evidence="1" id="KW-0645">Protease</keyword>
<dbReference type="Pfam" id="PF00665">
    <property type="entry name" value="rve"/>
    <property type="match status" value="1"/>
</dbReference>